<sequence>MNKKELLKPKMMRITDTLKNEVQKSADKHNEGIFDRELRDLVRIGLRYKKGLIKFKD</sequence>
<name>A0A0F7L6H5_9VIRU</name>
<reference evidence="1" key="1">
    <citation type="journal article" date="2015" name="Front. Microbiol.">
        <title>Combining genomic sequencing methods to explore viral diversity and reveal potential virus-host interactions.</title>
        <authorList>
            <person name="Chow C.E."/>
            <person name="Winget D.M."/>
            <person name="White R.A.III."/>
            <person name="Hallam S.J."/>
            <person name="Suttle C.A."/>
        </authorList>
    </citation>
    <scope>NUCLEOTIDE SEQUENCE</scope>
    <source>
        <strain evidence="1">H4084948</strain>
    </source>
</reference>
<accession>A0A0F7L6H5</accession>
<reference evidence="1" key="2">
    <citation type="submission" date="2015-03" db="EMBL/GenBank/DDBJ databases">
        <authorList>
            <person name="Chow C.-E.T."/>
            <person name="Winget D.M."/>
            <person name="White R.A.III."/>
            <person name="Hallam S.J."/>
            <person name="Suttle C.A."/>
        </authorList>
    </citation>
    <scope>NUCLEOTIDE SEQUENCE</scope>
    <source>
        <strain evidence="1">H4084948</strain>
    </source>
</reference>
<organism evidence="1">
    <name type="scientific">uncultured marine virus</name>
    <dbReference type="NCBI Taxonomy" id="186617"/>
    <lineage>
        <taxon>Viruses</taxon>
        <taxon>environmental samples</taxon>
    </lineage>
</organism>
<proteinExistence type="predicted"/>
<evidence type="ECO:0000313" key="1">
    <source>
        <dbReference type="EMBL" id="AKH47480.1"/>
    </source>
</evidence>
<dbReference type="EMBL" id="KR029595">
    <property type="protein sequence ID" value="AKH47480.1"/>
    <property type="molecule type" value="Genomic_DNA"/>
</dbReference>
<protein>
    <submittedName>
        <fullName evidence="1">Uncharacterized protein</fullName>
    </submittedName>
</protein>